<name>A0A0P9N4Z5_PSESX</name>
<dbReference type="EMBL" id="LJQD01000051">
    <property type="protein sequence ID" value="KPW99499.1"/>
    <property type="molecule type" value="Genomic_DNA"/>
</dbReference>
<evidence type="ECO:0000313" key="1">
    <source>
        <dbReference type="EMBL" id="KPW99499.1"/>
    </source>
</evidence>
<organism evidence="1 2">
    <name type="scientific">Pseudomonas syringae pv. castaneae</name>
    <dbReference type="NCBI Taxonomy" id="264450"/>
    <lineage>
        <taxon>Bacteria</taxon>
        <taxon>Pseudomonadati</taxon>
        <taxon>Pseudomonadota</taxon>
        <taxon>Gammaproteobacteria</taxon>
        <taxon>Pseudomonadales</taxon>
        <taxon>Pseudomonadaceae</taxon>
        <taxon>Pseudomonas</taxon>
        <taxon>Pseudomonas syringae</taxon>
    </lineage>
</organism>
<accession>A0A0P9N4Z5</accession>
<sequence>MLNQTDQIKGVAAGSAFFGLFLRFFAAQWHRLFEGVTHFIEALVIQIVDTLGALGTQVDQLCIVAHGLRFSNTGNQGQ</sequence>
<protein>
    <submittedName>
        <fullName evidence="1">Uncharacterized protein</fullName>
    </submittedName>
</protein>
<gene>
    <name evidence="1" type="ORF">ALO79_03967</name>
</gene>
<dbReference type="AlphaFoldDB" id="A0A0P9N4Z5"/>
<reference evidence="1 2" key="1">
    <citation type="submission" date="2015-09" db="EMBL/GenBank/DDBJ databases">
        <title>Genome announcement of multiple Pseudomonas syringae strains.</title>
        <authorList>
            <person name="Thakur S."/>
            <person name="Wang P.W."/>
            <person name="Gong Y."/>
            <person name="Weir B.S."/>
            <person name="Guttman D.S."/>
        </authorList>
    </citation>
    <scope>NUCLEOTIDE SEQUENCE [LARGE SCALE GENOMIC DNA]</scope>
    <source>
        <strain evidence="1 2">ICMP9419</strain>
    </source>
</reference>
<dbReference type="Proteomes" id="UP000050381">
    <property type="component" value="Unassembled WGS sequence"/>
</dbReference>
<dbReference type="PATRIC" id="fig|264450.4.peg.4740"/>
<comment type="caution">
    <text evidence="1">The sequence shown here is derived from an EMBL/GenBank/DDBJ whole genome shotgun (WGS) entry which is preliminary data.</text>
</comment>
<evidence type="ECO:0000313" key="2">
    <source>
        <dbReference type="Proteomes" id="UP000050381"/>
    </source>
</evidence>
<proteinExistence type="predicted"/>